<sequence>MLSDYKCCARFILNDNQWLVLTCTRQLAGVFLDVFFLCNHYFTTTCWGVSDLDNFTVFSSGIQI</sequence>
<protein>
    <submittedName>
        <fullName evidence="1">Uncharacterized protein</fullName>
    </submittedName>
</protein>
<evidence type="ECO:0000313" key="2">
    <source>
        <dbReference type="Proteomes" id="UP000822688"/>
    </source>
</evidence>
<organism evidence="1 2">
    <name type="scientific">Ceratodon purpureus</name>
    <name type="common">Fire moss</name>
    <name type="synonym">Dicranum purpureum</name>
    <dbReference type="NCBI Taxonomy" id="3225"/>
    <lineage>
        <taxon>Eukaryota</taxon>
        <taxon>Viridiplantae</taxon>
        <taxon>Streptophyta</taxon>
        <taxon>Embryophyta</taxon>
        <taxon>Bryophyta</taxon>
        <taxon>Bryophytina</taxon>
        <taxon>Bryopsida</taxon>
        <taxon>Dicranidae</taxon>
        <taxon>Pseudoditrichales</taxon>
        <taxon>Ditrichaceae</taxon>
        <taxon>Ceratodon</taxon>
    </lineage>
</organism>
<comment type="caution">
    <text evidence="1">The sequence shown here is derived from an EMBL/GenBank/DDBJ whole genome shotgun (WGS) entry which is preliminary data.</text>
</comment>
<accession>A0A8T0GC83</accession>
<evidence type="ECO:0000313" key="1">
    <source>
        <dbReference type="EMBL" id="KAG0556335.1"/>
    </source>
</evidence>
<dbReference type="EMBL" id="CM026432">
    <property type="protein sequence ID" value="KAG0556335.1"/>
    <property type="molecule type" value="Genomic_DNA"/>
</dbReference>
<gene>
    <name evidence="1" type="ORF">KC19_11G045400</name>
</gene>
<proteinExistence type="predicted"/>
<dbReference type="AlphaFoldDB" id="A0A8T0GC83"/>
<name>A0A8T0GC83_CERPU</name>
<reference evidence="1 2" key="1">
    <citation type="submission" date="2020-06" db="EMBL/GenBank/DDBJ databases">
        <title>WGS assembly of Ceratodon purpureus strain R40.</title>
        <authorList>
            <person name="Carey S.B."/>
            <person name="Jenkins J."/>
            <person name="Shu S."/>
            <person name="Lovell J.T."/>
            <person name="Sreedasyam A."/>
            <person name="Maumus F."/>
            <person name="Tiley G.P."/>
            <person name="Fernandez-Pozo N."/>
            <person name="Barry K."/>
            <person name="Chen C."/>
            <person name="Wang M."/>
            <person name="Lipzen A."/>
            <person name="Daum C."/>
            <person name="Saski C.A."/>
            <person name="Payton A.C."/>
            <person name="Mcbreen J.C."/>
            <person name="Conrad R.E."/>
            <person name="Kollar L.M."/>
            <person name="Olsson S."/>
            <person name="Huttunen S."/>
            <person name="Landis J.B."/>
            <person name="Wickett N.J."/>
            <person name="Johnson M.G."/>
            <person name="Rensing S.A."/>
            <person name="Grimwood J."/>
            <person name="Schmutz J."/>
            <person name="Mcdaniel S.F."/>
        </authorList>
    </citation>
    <scope>NUCLEOTIDE SEQUENCE [LARGE SCALE GENOMIC DNA]</scope>
    <source>
        <strain evidence="1 2">R40</strain>
    </source>
</reference>
<keyword evidence="2" id="KW-1185">Reference proteome</keyword>
<dbReference type="Proteomes" id="UP000822688">
    <property type="component" value="Chromosome 11"/>
</dbReference>